<name>A0ABV9MIK9_9BACL</name>
<dbReference type="SFLD" id="SFLDG00180">
    <property type="entry name" value="muconate_cycloisomerase"/>
    <property type="match status" value="1"/>
</dbReference>
<evidence type="ECO:0000256" key="4">
    <source>
        <dbReference type="ARBA" id="ARBA00023239"/>
    </source>
</evidence>
<dbReference type="EMBL" id="JBHSGL010000016">
    <property type="protein sequence ID" value="MFC4714433.1"/>
    <property type="molecule type" value="Genomic_DNA"/>
</dbReference>
<evidence type="ECO:0000313" key="8">
    <source>
        <dbReference type="EMBL" id="MFC4714433.1"/>
    </source>
</evidence>
<dbReference type="SMART" id="SM00922">
    <property type="entry name" value="MR_MLE"/>
    <property type="match status" value="1"/>
</dbReference>
<dbReference type="InterPro" id="IPR029065">
    <property type="entry name" value="Enolase_C-like"/>
</dbReference>
<dbReference type="EC" id="4.2.1.113" evidence="5 6"/>
<evidence type="ECO:0000256" key="5">
    <source>
        <dbReference type="ARBA" id="ARBA00029491"/>
    </source>
</evidence>
<dbReference type="GO" id="GO:0043748">
    <property type="term" value="F:O-succinylbenzoate synthase activity"/>
    <property type="evidence" value="ECO:0007669"/>
    <property type="project" value="UniProtKB-EC"/>
</dbReference>
<dbReference type="Gene3D" id="3.20.20.120">
    <property type="entry name" value="Enolase-like C-terminal domain"/>
    <property type="match status" value="1"/>
</dbReference>
<dbReference type="SUPFAM" id="SSF54826">
    <property type="entry name" value="Enolase N-terminal domain-like"/>
    <property type="match status" value="1"/>
</dbReference>
<evidence type="ECO:0000256" key="3">
    <source>
        <dbReference type="ARBA" id="ARBA00022842"/>
    </source>
</evidence>
<evidence type="ECO:0000259" key="7">
    <source>
        <dbReference type="SMART" id="SM00922"/>
    </source>
</evidence>
<dbReference type="InterPro" id="IPR013342">
    <property type="entry name" value="Mandelate_racemase_C"/>
</dbReference>
<dbReference type="PANTHER" id="PTHR48073:SF5">
    <property type="entry name" value="O-SUCCINYLBENZOATE SYNTHASE"/>
    <property type="match status" value="1"/>
</dbReference>
<comment type="cofactor">
    <cofactor evidence="1">
        <name>a divalent metal cation</name>
        <dbReference type="ChEBI" id="CHEBI:60240"/>
    </cofactor>
</comment>
<keyword evidence="4 8" id="KW-0456">Lyase</keyword>
<evidence type="ECO:0000256" key="2">
    <source>
        <dbReference type="ARBA" id="ARBA00022723"/>
    </source>
</evidence>
<comment type="caution">
    <text evidence="8">The sequence shown here is derived from an EMBL/GenBank/DDBJ whole genome shotgun (WGS) entry which is preliminary data.</text>
</comment>
<sequence>MAVTISAIQFHPVKKPLKQPFLTVLQQVEAREATIVTLRDADGFEGYGECVAFDTPWYTEETVVGSRYVMEKVLAPLLIGQPLSEPADADSSFSAVKGNHMAKAGVEMAVWDLFAKRAGMPLHQFIGGTSDLVPAGVVVAANKNDIEKDIKQAVEHGYRRIKLKISPASDVALLENAVKNFPDTIFYADANGSFSGRAQKELTLFDGVGFSLIEQPYGDQEWHLHREARKAMQTPICLDESITCLEDVKHMVEQQAGDIIVLKMGRLGGWAETLKVVEYCRQEQVGMWVGGMIEFGVSKAHNLALASLPEITWTGDFSASDHFWKKDIITPSIRVEQGKIKLSKDAGIGYRLTL</sequence>
<evidence type="ECO:0000313" key="9">
    <source>
        <dbReference type="Proteomes" id="UP001595932"/>
    </source>
</evidence>
<dbReference type="NCBIfam" id="TIGR01928">
    <property type="entry name" value="menC_lowGC_arch"/>
    <property type="match status" value="1"/>
</dbReference>
<dbReference type="InterPro" id="IPR036849">
    <property type="entry name" value="Enolase-like_C_sf"/>
</dbReference>
<accession>A0ABV9MIK9</accession>
<dbReference type="RefSeq" id="WP_377280164.1">
    <property type="nucleotide sequence ID" value="NZ_JBHSGL010000016.1"/>
</dbReference>
<reference evidence="9" key="1">
    <citation type="journal article" date="2019" name="Int. J. Syst. Evol. Microbiol.">
        <title>The Global Catalogue of Microorganisms (GCM) 10K type strain sequencing project: providing services to taxonomists for standard genome sequencing and annotation.</title>
        <authorList>
            <consortium name="The Broad Institute Genomics Platform"/>
            <consortium name="The Broad Institute Genome Sequencing Center for Infectious Disease"/>
            <person name="Wu L."/>
            <person name="Ma J."/>
        </authorList>
    </citation>
    <scope>NUCLEOTIDE SEQUENCE [LARGE SCALE GENOMIC DNA]</scope>
    <source>
        <strain evidence="9">CGMCC 1.12151</strain>
    </source>
</reference>
<keyword evidence="2" id="KW-0479">Metal-binding</keyword>
<gene>
    <name evidence="8" type="primary">menC</name>
    <name evidence="8" type="ORF">ACFO5U_16460</name>
</gene>
<dbReference type="SFLD" id="SFLDF00009">
    <property type="entry name" value="o-succinylbenzoate_synthase"/>
    <property type="match status" value="1"/>
</dbReference>
<evidence type="ECO:0000256" key="6">
    <source>
        <dbReference type="NCBIfam" id="TIGR01928"/>
    </source>
</evidence>
<dbReference type="Pfam" id="PF02746">
    <property type="entry name" value="MR_MLE_N"/>
    <property type="match status" value="1"/>
</dbReference>
<dbReference type="InterPro" id="IPR029017">
    <property type="entry name" value="Enolase-like_N"/>
</dbReference>
<protein>
    <recommendedName>
        <fullName evidence="5 6">o-succinylbenzoate synthase</fullName>
        <ecNumber evidence="5 6">4.2.1.113</ecNumber>
    </recommendedName>
</protein>
<dbReference type="InterPro" id="IPR010197">
    <property type="entry name" value="OSBS/NAAAR"/>
</dbReference>
<feature type="domain" description="Mandelate racemase/muconate lactonizing enzyme C-terminal" evidence="7">
    <location>
        <begin position="143"/>
        <end position="235"/>
    </location>
</feature>
<dbReference type="Gene3D" id="3.30.390.10">
    <property type="entry name" value="Enolase-like, N-terminal domain"/>
    <property type="match status" value="1"/>
</dbReference>
<proteinExistence type="predicted"/>
<dbReference type="PANTHER" id="PTHR48073">
    <property type="entry name" value="O-SUCCINYLBENZOATE SYNTHASE-RELATED"/>
    <property type="match status" value="1"/>
</dbReference>
<dbReference type="InterPro" id="IPR013341">
    <property type="entry name" value="Mandelate_racemase_N_dom"/>
</dbReference>
<keyword evidence="3" id="KW-0460">Magnesium</keyword>
<dbReference type="SFLD" id="SFLDS00001">
    <property type="entry name" value="Enolase"/>
    <property type="match status" value="1"/>
</dbReference>
<keyword evidence="9" id="KW-1185">Reference proteome</keyword>
<dbReference type="SUPFAM" id="SSF51604">
    <property type="entry name" value="Enolase C-terminal domain-like"/>
    <property type="match status" value="1"/>
</dbReference>
<organism evidence="8 9">
    <name type="scientific">Planococcus dechangensis</name>
    <dbReference type="NCBI Taxonomy" id="1176255"/>
    <lineage>
        <taxon>Bacteria</taxon>
        <taxon>Bacillati</taxon>
        <taxon>Bacillota</taxon>
        <taxon>Bacilli</taxon>
        <taxon>Bacillales</taxon>
        <taxon>Caryophanaceae</taxon>
        <taxon>Planococcus</taxon>
    </lineage>
</organism>
<evidence type="ECO:0000256" key="1">
    <source>
        <dbReference type="ARBA" id="ARBA00001968"/>
    </source>
</evidence>
<dbReference type="Pfam" id="PF13378">
    <property type="entry name" value="MR_MLE_C"/>
    <property type="match status" value="1"/>
</dbReference>
<dbReference type="Proteomes" id="UP001595932">
    <property type="component" value="Unassembled WGS sequence"/>
</dbReference>